<reference evidence="9 10" key="2">
    <citation type="journal article" date="2008" name="Nature">
        <title>The Phaeodactylum genome reveals the evolutionary history of diatom genomes.</title>
        <authorList>
            <person name="Bowler C."/>
            <person name="Allen A.E."/>
            <person name="Badger J.H."/>
            <person name="Grimwood J."/>
            <person name="Jabbari K."/>
            <person name="Kuo A."/>
            <person name="Maheswari U."/>
            <person name="Martens C."/>
            <person name="Maumus F."/>
            <person name="Otillar R.P."/>
            <person name="Rayko E."/>
            <person name="Salamov A."/>
            <person name="Vandepoele K."/>
            <person name="Beszteri B."/>
            <person name="Gruber A."/>
            <person name="Heijde M."/>
            <person name="Katinka M."/>
            <person name="Mock T."/>
            <person name="Valentin K."/>
            <person name="Verret F."/>
            <person name="Berges J.A."/>
            <person name="Brownlee C."/>
            <person name="Cadoret J.P."/>
            <person name="Chiovitti A."/>
            <person name="Choi C.J."/>
            <person name="Coesel S."/>
            <person name="De Martino A."/>
            <person name="Detter J.C."/>
            <person name="Durkin C."/>
            <person name="Falciatore A."/>
            <person name="Fournet J."/>
            <person name="Haruta M."/>
            <person name="Huysman M.J."/>
            <person name="Jenkins B.D."/>
            <person name="Jiroutova K."/>
            <person name="Jorgensen R.E."/>
            <person name="Joubert Y."/>
            <person name="Kaplan A."/>
            <person name="Kroger N."/>
            <person name="Kroth P.G."/>
            <person name="La Roche J."/>
            <person name="Lindquist E."/>
            <person name="Lommer M."/>
            <person name="Martin-Jezequel V."/>
            <person name="Lopez P.J."/>
            <person name="Lucas S."/>
            <person name="Mangogna M."/>
            <person name="McGinnis K."/>
            <person name="Medlin L.K."/>
            <person name="Montsant A."/>
            <person name="Oudot-Le Secq M.P."/>
            <person name="Napoli C."/>
            <person name="Obornik M."/>
            <person name="Parker M.S."/>
            <person name="Petit J.L."/>
            <person name="Porcel B.M."/>
            <person name="Poulsen N."/>
            <person name="Robison M."/>
            <person name="Rychlewski L."/>
            <person name="Rynearson T.A."/>
            <person name="Schmutz J."/>
            <person name="Shapiro H."/>
            <person name="Siaut M."/>
            <person name="Stanley M."/>
            <person name="Sussman M.R."/>
            <person name="Taylor A.R."/>
            <person name="Vardi A."/>
            <person name="von Dassow P."/>
            <person name="Vyverman W."/>
            <person name="Willis A."/>
            <person name="Wyrwicz L.S."/>
            <person name="Rokhsar D.S."/>
            <person name="Weissenbach J."/>
            <person name="Armbrust E.V."/>
            <person name="Green B.R."/>
            <person name="Van de Peer Y."/>
            <person name="Grigoriev I.V."/>
        </authorList>
    </citation>
    <scope>NUCLEOTIDE SEQUENCE [LARGE SCALE GENOMIC DNA]</scope>
    <source>
        <strain evidence="9 10">CCMP1335</strain>
    </source>
</reference>
<reference evidence="9 10" key="1">
    <citation type="journal article" date="2004" name="Science">
        <title>The genome of the diatom Thalassiosira pseudonana: ecology, evolution, and metabolism.</title>
        <authorList>
            <person name="Armbrust E.V."/>
            <person name="Berges J.A."/>
            <person name="Bowler C."/>
            <person name="Green B.R."/>
            <person name="Martinez D."/>
            <person name="Putnam N.H."/>
            <person name="Zhou S."/>
            <person name="Allen A.E."/>
            <person name="Apt K.E."/>
            <person name="Bechner M."/>
            <person name="Brzezinski M.A."/>
            <person name="Chaal B.K."/>
            <person name="Chiovitti A."/>
            <person name="Davis A.K."/>
            <person name="Demarest M.S."/>
            <person name="Detter J.C."/>
            <person name="Glavina T."/>
            <person name="Goodstein D."/>
            <person name="Hadi M.Z."/>
            <person name="Hellsten U."/>
            <person name="Hildebrand M."/>
            <person name="Jenkins B.D."/>
            <person name="Jurka J."/>
            <person name="Kapitonov V.V."/>
            <person name="Kroger N."/>
            <person name="Lau W.W."/>
            <person name="Lane T.W."/>
            <person name="Larimer F.W."/>
            <person name="Lippmeier J.C."/>
            <person name="Lucas S."/>
            <person name="Medina M."/>
            <person name="Montsant A."/>
            <person name="Obornik M."/>
            <person name="Parker M.S."/>
            <person name="Palenik B."/>
            <person name="Pazour G.J."/>
            <person name="Richardson P.M."/>
            <person name="Rynearson T.A."/>
            <person name="Saito M.A."/>
            <person name="Schwartz D.C."/>
            <person name="Thamatrakoln K."/>
            <person name="Valentin K."/>
            <person name="Vardi A."/>
            <person name="Wilkerson F.P."/>
            <person name="Rokhsar D.S."/>
        </authorList>
    </citation>
    <scope>NUCLEOTIDE SEQUENCE [LARGE SCALE GENOMIC DNA]</scope>
    <source>
        <strain evidence="9 10">CCMP1335</strain>
    </source>
</reference>
<dbReference type="SUPFAM" id="SSF55486">
    <property type="entry name" value="Metalloproteases ('zincins'), catalytic domain"/>
    <property type="match status" value="1"/>
</dbReference>
<organism evidence="9 10">
    <name type="scientific">Thalassiosira pseudonana</name>
    <name type="common">Marine diatom</name>
    <name type="synonym">Cyclotella nana</name>
    <dbReference type="NCBI Taxonomy" id="35128"/>
    <lineage>
        <taxon>Eukaryota</taxon>
        <taxon>Sar</taxon>
        <taxon>Stramenopiles</taxon>
        <taxon>Ochrophyta</taxon>
        <taxon>Bacillariophyta</taxon>
        <taxon>Coscinodiscophyceae</taxon>
        <taxon>Thalassiosirophycidae</taxon>
        <taxon>Thalassiosirales</taxon>
        <taxon>Thalassiosiraceae</taxon>
        <taxon>Thalassiosira</taxon>
    </lineage>
</organism>
<evidence type="ECO:0000313" key="9">
    <source>
        <dbReference type="EMBL" id="EED96509.1"/>
    </source>
</evidence>
<feature type="binding site" evidence="8">
    <location>
        <position position="254"/>
    </location>
    <ligand>
        <name>Zn(2+)</name>
        <dbReference type="ChEBI" id="CHEBI:29105"/>
        <note>catalytic</note>
    </ligand>
</feature>
<dbReference type="GO" id="GO:0016020">
    <property type="term" value="C:membrane"/>
    <property type="evidence" value="ECO:0007669"/>
    <property type="project" value="InterPro"/>
</dbReference>
<dbReference type="GO" id="GO:0008233">
    <property type="term" value="F:peptidase activity"/>
    <property type="evidence" value="ECO:0000318"/>
    <property type="project" value="GO_Central"/>
</dbReference>
<dbReference type="Proteomes" id="UP000001449">
    <property type="component" value="Chromosome 1"/>
</dbReference>
<comment type="cofactor">
    <cofactor evidence="8">
        <name>Zn(2+)</name>
        <dbReference type="ChEBI" id="CHEBI:29105"/>
    </cofactor>
    <text evidence="8">Binds 1 zinc ion per subunit.</text>
</comment>
<dbReference type="GO" id="GO:0007155">
    <property type="term" value="P:cell adhesion"/>
    <property type="evidence" value="ECO:0007669"/>
    <property type="project" value="InterPro"/>
</dbReference>
<evidence type="ECO:0000313" key="10">
    <source>
        <dbReference type="Proteomes" id="UP000001449"/>
    </source>
</evidence>
<keyword evidence="2" id="KW-0645">Protease</keyword>
<dbReference type="HOGENOM" id="CLU_503012_0_0_1"/>
<evidence type="ECO:0000256" key="4">
    <source>
        <dbReference type="ARBA" id="ARBA00022801"/>
    </source>
</evidence>
<keyword evidence="3 8" id="KW-0479">Metal-binding</keyword>
<evidence type="ECO:0000256" key="7">
    <source>
        <dbReference type="PIRSR" id="PIRSR601577-1"/>
    </source>
</evidence>
<evidence type="ECO:0000256" key="2">
    <source>
        <dbReference type="ARBA" id="ARBA00022670"/>
    </source>
</evidence>
<comment type="similarity">
    <text evidence="1">Belongs to the peptidase M8 family.</text>
</comment>
<evidence type="ECO:0000256" key="6">
    <source>
        <dbReference type="ARBA" id="ARBA00023049"/>
    </source>
</evidence>
<feature type="binding site" evidence="8">
    <location>
        <position position="258"/>
    </location>
    <ligand>
        <name>Zn(2+)</name>
        <dbReference type="ChEBI" id="CHEBI:29105"/>
        <note>catalytic</note>
    </ligand>
</feature>
<dbReference type="GO" id="GO:0005737">
    <property type="term" value="C:cytoplasm"/>
    <property type="evidence" value="ECO:0000318"/>
    <property type="project" value="GO_Central"/>
</dbReference>
<dbReference type="RefSeq" id="XP_002286868.1">
    <property type="nucleotide sequence ID" value="XM_002286832.1"/>
</dbReference>
<sequence>MSITFQYLLLIRCGCRIVSSHTPAAPTFYSHHRRGDRAEERYTFIDRPRARPKRRSDVPPITVEPITRDSLRYVNYDRHPYDRHARVMQVGGDLFAPLRIHFDTTELDQWATQSTRSAERVDYLSNYVLPQMALTWSSALSVIPVLGGLTIDYNFCPFGNQASSPGFQSDGVDADLVIFVTANSDVCSVTSKKVLASAEACFWDQFERPIAGVIDFCLEAMDDEAVSSAVSSLETTMSPLADTVLRLNVATAVHEITHVLGFTSSDMLFYYDSKTGLPRTPEPEEKEVTCITGDRRLIGWYVPDYGVAKISPFGLGSGCEFVEESCIVNGEAPDYSTVDYNELTESYNQPPPGFQYFDNEASAYTEQKDYCPTFSMEMANCKEVPEQLEQLKLPQLDYFATAAESNEENSRCFNTDQARPICLEVKCDEVSYQVNVIVAGRNMTCDFGGQAYLIPDTNVTFFCPQLSLICPSLACPANCAGHVCICFDETDKTNGCYNSFQTVPPAVQWNDEVGSRLSSSMKITIDRGLGSILQLLFAYWLT</sequence>
<dbReference type="eggNOG" id="KOG2556">
    <property type="taxonomic scope" value="Eukaryota"/>
</dbReference>
<keyword evidence="4" id="KW-0378">Hydrolase</keyword>
<dbReference type="Pfam" id="PF01457">
    <property type="entry name" value="Peptidase_M8"/>
    <property type="match status" value="1"/>
</dbReference>
<evidence type="ECO:0008006" key="11">
    <source>
        <dbReference type="Google" id="ProtNLM"/>
    </source>
</evidence>
<protein>
    <recommendedName>
        <fullName evidence="11">Leishmanolysin-like peptidase</fullName>
    </recommendedName>
</protein>
<dbReference type="InParanoid" id="B8BRB6"/>
<dbReference type="GeneID" id="7449790"/>
<dbReference type="GO" id="GO:0006508">
    <property type="term" value="P:proteolysis"/>
    <property type="evidence" value="ECO:0007669"/>
    <property type="project" value="UniProtKB-KW"/>
</dbReference>
<dbReference type="KEGG" id="tps:THAPSDRAFT_1569"/>
<keyword evidence="10" id="KW-1185">Reference proteome</keyword>
<dbReference type="Gene3D" id="3.10.170.20">
    <property type="match status" value="1"/>
</dbReference>
<keyword evidence="6 8" id="KW-0482">Metalloprotease</keyword>
<evidence type="ECO:0000256" key="1">
    <source>
        <dbReference type="ARBA" id="ARBA00005860"/>
    </source>
</evidence>
<evidence type="ECO:0000256" key="3">
    <source>
        <dbReference type="ARBA" id="ARBA00022723"/>
    </source>
</evidence>
<evidence type="ECO:0000256" key="5">
    <source>
        <dbReference type="ARBA" id="ARBA00022833"/>
    </source>
</evidence>
<dbReference type="PaxDb" id="35128-Thaps1569"/>
<dbReference type="OMA" id="MANCKEV"/>
<evidence type="ECO:0000256" key="8">
    <source>
        <dbReference type="PIRSR" id="PIRSR601577-2"/>
    </source>
</evidence>
<dbReference type="InterPro" id="IPR001577">
    <property type="entry name" value="Peptidase_M8"/>
</dbReference>
<dbReference type="PANTHER" id="PTHR10942">
    <property type="entry name" value="LEISHMANOLYSIN-LIKE PEPTIDASE"/>
    <property type="match status" value="1"/>
</dbReference>
<dbReference type="GO" id="GO:0004222">
    <property type="term" value="F:metalloendopeptidase activity"/>
    <property type="evidence" value="ECO:0007669"/>
    <property type="project" value="InterPro"/>
</dbReference>
<keyword evidence="5 8" id="KW-0862">Zinc</keyword>
<name>B8BRB6_THAPS</name>
<dbReference type="PANTHER" id="PTHR10942:SF0">
    <property type="entry name" value="LEISHMANOLYSIN-LIKE PEPTIDASE"/>
    <property type="match status" value="1"/>
</dbReference>
<dbReference type="GO" id="GO:0046872">
    <property type="term" value="F:metal ion binding"/>
    <property type="evidence" value="ECO:0007669"/>
    <property type="project" value="UniProtKB-KW"/>
</dbReference>
<dbReference type="EMBL" id="CM000638">
    <property type="protein sequence ID" value="EED96509.1"/>
    <property type="molecule type" value="Genomic_DNA"/>
</dbReference>
<dbReference type="AlphaFoldDB" id="B8BRB6"/>
<feature type="active site" evidence="7">
    <location>
        <position position="255"/>
    </location>
</feature>
<accession>B8BRB6</accession>
<gene>
    <name evidence="9" type="ORF">THAPSDRAFT_1569</name>
</gene>
<proteinExistence type="inferred from homology"/>